<organism evidence="1 2">
    <name type="scientific">Theobroma cacao</name>
    <name type="common">Cacao</name>
    <name type="synonym">Cocoa</name>
    <dbReference type="NCBI Taxonomy" id="3641"/>
    <lineage>
        <taxon>Eukaryota</taxon>
        <taxon>Viridiplantae</taxon>
        <taxon>Streptophyta</taxon>
        <taxon>Embryophyta</taxon>
        <taxon>Tracheophyta</taxon>
        <taxon>Spermatophyta</taxon>
        <taxon>Magnoliopsida</taxon>
        <taxon>eudicotyledons</taxon>
        <taxon>Gunneridae</taxon>
        <taxon>Pentapetalae</taxon>
        <taxon>rosids</taxon>
        <taxon>malvids</taxon>
        <taxon>Malvales</taxon>
        <taxon>Malvaceae</taxon>
        <taxon>Byttnerioideae</taxon>
        <taxon>Theobroma</taxon>
    </lineage>
</organism>
<dbReference type="EMBL" id="CM001881">
    <property type="protein sequence ID" value="EOY22682.1"/>
    <property type="molecule type" value="Genomic_DNA"/>
</dbReference>
<dbReference type="Gramene" id="EOY22682">
    <property type="protein sequence ID" value="EOY22682"/>
    <property type="gene ID" value="TCM_014783"/>
</dbReference>
<keyword evidence="2" id="KW-1185">Reference proteome</keyword>
<gene>
    <name evidence="1" type="ORF">TCM_014783</name>
</gene>
<evidence type="ECO:0000313" key="2">
    <source>
        <dbReference type="Proteomes" id="UP000026915"/>
    </source>
</evidence>
<reference evidence="1 2" key="1">
    <citation type="journal article" date="2013" name="Genome Biol.">
        <title>The genome sequence of the most widely cultivated cacao type and its use to identify candidate genes regulating pod color.</title>
        <authorList>
            <person name="Motamayor J.C."/>
            <person name="Mockaitis K."/>
            <person name="Schmutz J."/>
            <person name="Haiminen N."/>
            <person name="Iii D.L."/>
            <person name="Cornejo O."/>
            <person name="Findley S.D."/>
            <person name="Zheng P."/>
            <person name="Utro F."/>
            <person name="Royaert S."/>
            <person name="Saski C."/>
            <person name="Jenkins J."/>
            <person name="Podicheti R."/>
            <person name="Zhao M."/>
            <person name="Scheffler B.E."/>
            <person name="Stack J.C."/>
            <person name="Feltus F.A."/>
            <person name="Mustiga G.M."/>
            <person name="Amores F."/>
            <person name="Phillips W."/>
            <person name="Marelli J.P."/>
            <person name="May G.D."/>
            <person name="Shapiro H."/>
            <person name="Ma J."/>
            <person name="Bustamante C.D."/>
            <person name="Schnell R.J."/>
            <person name="Main D."/>
            <person name="Gilbert D."/>
            <person name="Parida L."/>
            <person name="Kuhn D.N."/>
        </authorList>
    </citation>
    <scope>NUCLEOTIDE SEQUENCE [LARGE SCALE GENOMIC DNA]</scope>
    <source>
        <strain evidence="2">cv. Matina 1-6</strain>
    </source>
</reference>
<name>A0A061G0I7_THECC</name>
<dbReference type="HOGENOM" id="CLU_2709822_0_0_1"/>
<proteinExistence type="predicted"/>
<dbReference type="InParanoid" id="A0A061G0I7"/>
<dbReference type="Proteomes" id="UP000026915">
    <property type="component" value="Chromosome 3"/>
</dbReference>
<protein>
    <submittedName>
        <fullName evidence="1">Uncharacterized protein</fullName>
    </submittedName>
</protein>
<sequence length="73" mass="8491">MQMASTRLLSTAQGAYRHEIFKKLMSTNMPHTLAKMTFNQLKGCKKLRCRGPKNNSRARKQIFHFSTSHRPKL</sequence>
<accession>A0A061G0I7</accession>
<evidence type="ECO:0000313" key="1">
    <source>
        <dbReference type="EMBL" id="EOY22682.1"/>
    </source>
</evidence>
<dbReference type="AlphaFoldDB" id="A0A061G0I7"/>